<name>A0A5B7E7M8_PORTR</name>
<sequence length="94" mass="10537">MITLTVGKQFVSQHKDWDLGCHRYRAFRSDQQCIVPGGTLEECMGSPVQLLPISGAGNFIYSGIHIRAHITLEAHLRLLMSSELRCSRSVTIPR</sequence>
<reference evidence="1 2" key="1">
    <citation type="submission" date="2019-05" db="EMBL/GenBank/DDBJ databases">
        <title>Another draft genome of Portunus trituberculatus and its Hox gene families provides insights of decapod evolution.</title>
        <authorList>
            <person name="Jeong J.-H."/>
            <person name="Song I."/>
            <person name="Kim S."/>
            <person name="Choi T."/>
            <person name="Kim D."/>
            <person name="Ryu S."/>
            <person name="Kim W."/>
        </authorList>
    </citation>
    <scope>NUCLEOTIDE SEQUENCE [LARGE SCALE GENOMIC DNA]</scope>
    <source>
        <tissue evidence="1">Muscle</tissue>
    </source>
</reference>
<accession>A0A5B7E7M8</accession>
<evidence type="ECO:0000313" key="2">
    <source>
        <dbReference type="Proteomes" id="UP000324222"/>
    </source>
</evidence>
<evidence type="ECO:0000313" key="1">
    <source>
        <dbReference type="EMBL" id="MPC30050.1"/>
    </source>
</evidence>
<dbReference type="EMBL" id="VSRR010002184">
    <property type="protein sequence ID" value="MPC30050.1"/>
    <property type="molecule type" value="Genomic_DNA"/>
</dbReference>
<dbReference type="Proteomes" id="UP000324222">
    <property type="component" value="Unassembled WGS sequence"/>
</dbReference>
<keyword evidence="2" id="KW-1185">Reference proteome</keyword>
<dbReference type="AlphaFoldDB" id="A0A5B7E7M8"/>
<gene>
    <name evidence="1" type="ORF">E2C01_023305</name>
</gene>
<comment type="caution">
    <text evidence="1">The sequence shown here is derived from an EMBL/GenBank/DDBJ whole genome shotgun (WGS) entry which is preliminary data.</text>
</comment>
<organism evidence="1 2">
    <name type="scientific">Portunus trituberculatus</name>
    <name type="common">Swimming crab</name>
    <name type="synonym">Neptunus trituberculatus</name>
    <dbReference type="NCBI Taxonomy" id="210409"/>
    <lineage>
        <taxon>Eukaryota</taxon>
        <taxon>Metazoa</taxon>
        <taxon>Ecdysozoa</taxon>
        <taxon>Arthropoda</taxon>
        <taxon>Crustacea</taxon>
        <taxon>Multicrustacea</taxon>
        <taxon>Malacostraca</taxon>
        <taxon>Eumalacostraca</taxon>
        <taxon>Eucarida</taxon>
        <taxon>Decapoda</taxon>
        <taxon>Pleocyemata</taxon>
        <taxon>Brachyura</taxon>
        <taxon>Eubrachyura</taxon>
        <taxon>Portunoidea</taxon>
        <taxon>Portunidae</taxon>
        <taxon>Portuninae</taxon>
        <taxon>Portunus</taxon>
    </lineage>
</organism>
<protein>
    <submittedName>
        <fullName evidence="1">Uncharacterized protein</fullName>
    </submittedName>
</protein>
<proteinExistence type="predicted"/>